<sequence length="574" mass="62228">MPGPVAQGDGAGIVAPMMLLDRLCSNYKAHMAQLEKEKQQIFENKIRFARRDATTQLLFGVCDKLLRDKAALEEHRFEEHTAEPHVLFNRLGVDFPRRTSEKTTGLLMGLPRRLSGVHQRVLRRSSLRSIFGPCFGRPTGGEFPQNLRGWQEAQTVFNPTFEVLRDRSFANVPATELSVGDIVYLQRGHRAPCDLRVLISSEDTQIDASSVSMTPCDVRHCTTHCTALDPKASSNIVLKGSWVLQGSLLGIVLRPSQDPHAPGAAKEEADFVLDTSVPLGMRQAKCQSTYATLSVQASCLCRSFESMVELSEVQALIIFLTEDLADVAAVRDLVRSMRELGKAVFLVGDGQLLRRCSHECNLRYVALQGLRSANSTGIPSPSMDSTQSGNFESPGDGARSAGMTEDDCLAEVVASCTEERASGACISGISEAALARLCRLLQDGGMGVLYASSQLQPQFLRSIPNHSSRPRISEVVSACSTSASRVRSQSNDTSVAHWPSANTQEVCINGTKTSETVEGEEMGPMMSKALSPLVVSINSKGVLSDFASVAIQRSDLRCLALALQIVSKAVPRGC</sequence>
<dbReference type="InterPro" id="IPR008250">
    <property type="entry name" value="ATPase_P-typ_transduc_dom_A_sf"/>
</dbReference>
<dbReference type="GO" id="GO:0006883">
    <property type="term" value="P:intracellular sodium ion homeostasis"/>
    <property type="evidence" value="ECO:0007669"/>
    <property type="project" value="TreeGrafter"/>
</dbReference>
<feature type="compositionally biased region" description="Polar residues" evidence="3">
    <location>
        <begin position="376"/>
        <end position="391"/>
    </location>
</feature>
<dbReference type="GO" id="GO:0036376">
    <property type="term" value="P:sodium ion export across plasma membrane"/>
    <property type="evidence" value="ECO:0007669"/>
    <property type="project" value="TreeGrafter"/>
</dbReference>
<dbReference type="GO" id="GO:0005391">
    <property type="term" value="F:P-type sodium:potassium-exchanging transporter activity"/>
    <property type="evidence" value="ECO:0007669"/>
    <property type="project" value="TreeGrafter"/>
</dbReference>
<dbReference type="SUPFAM" id="SSF81653">
    <property type="entry name" value="Calcium ATPase, transduction domain A"/>
    <property type="match status" value="1"/>
</dbReference>
<dbReference type="PANTHER" id="PTHR43294">
    <property type="entry name" value="SODIUM/POTASSIUM-TRANSPORTING ATPASE SUBUNIT ALPHA"/>
    <property type="match status" value="1"/>
</dbReference>
<dbReference type="GO" id="GO:1902600">
    <property type="term" value="P:proton transmembrane transport"/>
    <property type="evidence" value="ECO:0007669"/>
    <property type="project" value="TreeGrafter"/>
</dbReference>
<comment type="caution">
    <text evidence="5">The sequence shown here is derived from an EMBL/GenBank/DDBJ whole genome shotgun (WGS) entry which is preliminary data.</text>
</comment>
<dbReference type="GO" id="GO:0005886">
    <property type="term" value="C:plasma membrane"/>
    <property type="evidence" value="ECO:0007669"/>
    <property type="project" value="UniProtKB-SubCell"/>
</dbReference>
<evidence type="ECO:0000256" key="2">
    <source>
        <dbReference type="ARBA" id="ARBA00022475"/>
    </source>
</evidence>
<gene>
    <name evidence="5" type="ORF">EVOR1521_LOCUS24922</name>
</gene>
<feature type="domain" description="P-type ATPase A" evidence="4">
    <location>
        <begin position="159"/>
        <end position="255"/>
    </location>
</feature>
<dbReference type="PANTHER" id="PTHR43294:SF21">
    <property type="entry name" value="CATION TRANSPORTING ATPASE"/>
    <property type="match status" value="1"/>
</dbReference>
<dbReference type="InterPro" id="IPR050510">
    <property type="entry name" value="Cation_transp_ATPase_P-type"/>
</dbReference>
<accession>A0AA36JAW7</accession>
<dbReference type="Gene3D" id="2.70.150.10">
    <property type="entry name" value="Calcium-transporting ATPase, cytoplasmic transduction domain A"/>
    <property type="match status" value="1"/>
</dbReference>
<reference evidence="5" key="1">
    <citation type="submission" date="2023-08" db="EMBL/GenBank/DDBJ databases">
        <authorList>
            <person name="Chen Y."/>
            <person name="Shah S."/>
            <person name="Dougan E. K."/>
            <person name="Thang M."/>
            <person name="Chan C."/>
        </authorList>
    </citation>
    <scope>NUCLEOTIDE SEQUENCE</scope>
</reference>
<dbReference type="InterPro" id="IPR059000">
    <property type="entry name" value="ATPase_P-type_domA"/>
</dbReference>
<dbReference type="Proteomes" id="UP001178507">
    <property type="component" value="Unassembled WGS sequence"/>
</dbReference>
<organism evidence="5 6">
    <name type="scientific">Effrenium voratum</name>
    <dbReference type="NCBI Taxonomy" id="2562239"/>
    <lineage>
        <taxon>Eukaryota</taxon>
        <taxon>Sar</taxon>
        <taxon>Alveolata</taxon>
        <taxon>Dinophyceae</taxon>
        <taxon>Suessiales</taxon>
        <taxon>Symbiodiniaceae</taxon>
        <taxon>Effrenium</taxon>
    </lineage>
</organism>
<keyword evidence="6" id="KW-1185">Reference proteome</keyword>
<proteinExistence type="predicted"/>
<evidence type="ECO:0000256" key="1">
    <source>
        <dbReference type="ARBA" id="ARBA00004651"/>
    </source>
</evidence>
<dbReference type="AlphaFoldDB" id="A0AA36JAW7"/>
<dbReference type="EMBL" id="CAUJNA010003432">
    <property type="protein sequence ID" value="CAJ1401880.1"/>
    <property type="molecule type" value="Genomic_DNA"/>
</dbReference>
<keyword evidence="2" id="KW-1003">Cell membrane</keyword>
<protein>
    <recommendedName>
        <fullName evidence="4">P-type ATPase A domain-containing protein</fullName>
    </recommendedName>
</protein>
<evidence type="ECO:0000256" key="3">
    <source>
        <dbReference type="SAM" id="MobiDB-lite"/>
    </source>
</evidence>
<keyword evidence="2" id="KW-0472">Membrane</keyword>
<dbReference type="GO" id="GO:1990573">
    <property type="term" value="P:potassium ion import across plasma membrane"/>
    <property type="evidence" value="ECO:0007669"/>
    <property type="project" value="TreeGrafter"/>
</dbReference>
<evidence type="ECO:0000313" key="6">
    <source>
        <dbReference type="Proteomes" id="UP001178507"/>
    </source>
</evidence>
<evidence type="ECO:0000313" key="5">
    <source>
        <dbReference type="EMBL" id="CAJ1401880.1"/>
    </source>
</evidence>
<evidence type="ECO:0000259" key="4">
    <source>
        <dbReference type="Pfam" id="PF00122"/>
    </source>
</evidence>
<dbReference type="GO" id="GO:0030007">
    <property type="term" value="P:intracellular potassium ion homeostasis"/>
    <property type="evidence" value="ECO:0007669"/>
    <property type="project" value="TreeGrafter"/>
</dbReference>
<comment type="subcellular location">
    <subcellularLocation>
        <location evidence="1">Cell membrane</location>
        <topology evidence="1">Multi-pass membrane protein</topology>
    </subcellularLocation>
</comment>
<name>A0AA36JAW7_9DINO</name>
<dbReference type="Pfam" id="PF00122">
    <property type="entry name" value="E1-E2_ATPase"/>
    <property type="match status" value="1"/>
</dbReference>
<feature type="region of interest" description="Disordered" evidence="3">
    <location>
        <begin position="376"/>
        <end position="401"/>
    </location>
</feature>